<keyword evidence="2" id="KW-0812">Transmembrane</keyword>
<accession>A0A5N5GZZ2</accession>
<feature type="transmembrane region" description="Helical" evidence="2">
    <location>
        <begin position="33"/>
        <end position="53"/>
    </location>
</feature>
<evidence type="ECO:0000256" key="1">
    <source>
        <dbReference type="SAM" id="MobiDB-lite"/>
    </source>
</evidence>
<dbReference type="AlphaFoldDB" id="A0A5N5GZZ2"/>
<gene>
    <name evidence="3" type="ORF">D8674_039304</name>
</gene>
<evidence type="ECO:0000313" key="4">
    <source>
        <dbReference type="Proteomes" id="UP000327157"/>
    </source>
</evidence>
<proteinExistence type="predicted"/>
<name>A0A5N5GZZ2_9ROSA</name>
<comment type="caution">
    <text evidence="3">The sequence shown here is derived from an EMBL/GenBank/DDBJ whole genome shotgun (WGS) entry which is preliminary data.</text>
</comment>
<dbReference type="EMBL" id="SMOL01000236">
    <property type="protein sequence ID" value="KAB2621189.1"/>
    <property type="molecule type" value="Genomic_DNA"/>
</dbReference>
<keyword evidence="2" id="KW-0472">Membrane</keyword>
<feature type="compositionally biased region" description="Polar residues" evidence="1">
    <location>
        <begin position="1"/>
        <end position="16"/>
    </location>
</feature>
<feature type="region of interest" description="Disordered" evidence="1">
    <location>
        <begin position="1"/>
        <end position="27"/>
    </location>
</feature>
<protein>
    <submittedName>
        <fullName evidence="3">Serine/threonine-protein kinase-like protein CCR3</fullName>
    </submittedName>
</protein>
<dbReference type="OrthoDB" id="1824997at2759"/>
<organism evidence="3 4">
    <name type="scientific">Pyrus ussuriensis x Pyrus communis</name>
    <dbReference type="NCBI Taxonomy" id="2448454"/>
    <lineage>
        <taxon>Eukaryota</taxon>
        <taxon>Viridiplantae</taxon>
        <taxon>Streptophyta</taxon>
        <taxon>Embryophyta</taxon>
        <taxon>Tracheophyta</taxon>
        <taxon>Spermatophyta</taxon>
        <taxon>Magnoliopsida</taxon>
        <taxon>eudicotyledons</taxon>
        <taxon>Gunneridae</taxon>
        <taxon>Pentapetalae</taxon>
        <taxon>rosids</taxon>
        <taxon>fabids</taxon>
        <taxon>Rosales</taxon>
        <taxon>Rosaceae</taxon>
        <taxon>Amygdaloideae</taxon>
        <taxon>Maleae</taxon>
        <taxon>Pyrus</taxon>
    </lineage>
</organism>
<dbReference type="Proteomes" id="UP000327157">
    <property type="component" value="Unassembled WGS sequence"/>
</dbReference>
<dbReference type="GO" id="GO:0016301">
    <property type="term" value="F:kinase activity"/>
    <property type="evidence" value="ECO:0007669"/>
    <property type="project" value="UniProtKB-KW"/>
</dbReference>
<keyword evidence="3" id="KW-0418">Kinase</keyword>
<reference evidence="3 4" key="1">
    <citation type="submission" date="2019-09" db="EMBL/GenBank/DDBJ databases">
        <authorList>
            <person name="Ou C."/>
        </authorList>
    </citation>
    <scope>NUCLEOTIDE SEQUENCE [LARGE SCALE GENOMIC DNA]</scope>
    <source>
        <strain evidence="3">S2</strain>
        <tissue evidence="3">Leaf</tissue>
    </source>
</reference>
<sequence>MPQKSSSNEADQSTPTHHPCRQSPFLSMTKRPFSSLTTATFIIITATILSAVIPPPAHAFGFGSTLVVISASSTVCGVVSEQPWQPIICYRRGQTVTVEPNISFSTISGARTSLCGLRSGGYSLRC</sequence>
<reference evidence="3 4" key="2">
    <citation type="submission" date="2019-11" db="EMBL/GenBank/DDBJ databases">
        <title>A de novo genome assembly of a pear dwarfing rootstock.</title>
        <authorList>
            <person name="Wang F."/>
            <person name="Wang J."/>
            <person name="Li S."/>
            <person name="Zhang Y."/>
            <person name="Fang M."/>
            <person name="Ma L."/>
            <person name="Zhao Y."/>
            <person name="Jiang S."/>
        </authorList>
    </citation>
    <scope>NUCLEOTIDE SEQUENCE [LARGE SCALE GENOMIC DNA]</scope>
    <source>
        <strain evidence="3">S2</strain>
        <tissue evidence="3">Leaf</tissue>
    </source>
</reference>
<keyword evidence="3" id="KW-0808">Transferase</keyword>
<evidence type="ECO:0000256" key="2">
    <source>
        <dbReference type="SAM" id="Phobius"/>
    </source>
</evidence>
<keyword evidence="4" id="KW-1185">Reference proteome</keyword>
<evidence type="ECO:0000313" key="3">
    <source>
        <dbReference type="EMBL" id="KAB2621189.1"/>
    </source>
</evidence>
<keyword evidence="2" id="KW-1133">Transmembrane helix</keyword>
<feature type="transmembrane region" description="Helical" evidence="2">
    <location>
        <begin position="59"/>
        <end position="79"/>
    </location>
</feature>